<keyword evidence="4" id="KW-1185">Reference proteome</keyword>
<proteinExistence type="predicted"/>
<sequence length="947" mass="105582">MRNHSELKKSHSKKSRFVLKRFMRTATALSLVISLASPTISFAQGVQNADEARLVLLLEQRISSLKDNLFQDTLADDFGKMGQLLGIKPEQIFKETNDVIVKQLNQDMLRFFKLIDTEDLLLRDRKNRCDNESFDWAWENRAKVVLSAAKYVNDTQNELDGFYFQAIYDWKQRATTWKSKLNIAFNAAPLDKPVSAEELAQMSAAQRVAYQLERARNKALRGYNVDLDKVGATLVLQRYAVNSFLNEMKQILRKNLLPEVGYNALECKSKESLTPRDQERADQYCPIDYLVKGKELAEKVGEQLGLNLVSDDPFRTASKTTLLETKEGLKNILHDLSAGREEYEAEQGREVSKEEYFAKNLKKLDPRLQNIILNHIKEVEERSGYIARVFRDYEVDLEQGLDTNEKLNLAIANELFFGDSGLDALDSGFELLANALNNETETFRGLGDRIKSHMGQSEETSSKLVENVPTESTSRYGDEVSETDYEPYLSEEKQKLRKTLRELSSGREQFAKDQNRDVSKEEYFARNLRKLDPQTQAKIFAHIKEVEERADFTAKNFHEYETDVELDLDTNEKFNREIVDELFYGESEYDELDSGSELLGNVLNDETEMFRGLGDRIRNYITRMEAEETAANQPVANSQADTAPKMEVVSRPDEKAELPFGGIEISSREDDGAETPPARELTEQERADRFKDGGGIESNSVNSEAEKTETTKTVKTETTKVDNNSNATEKLSAEDQAALDAELLKALEPFANDINLVSLDLKEGIKDFEAIEPTEQEFDAGGGKCPIAGVLVVDVTKAANLGCTSQMSVSPGTVINGLGIPENATYFDQATGDIIPPFGPDDKLGLCIAVDFKASPPTADMLRDDQGRIIAVAWLGGSDADKNFTSSNGFQSETGAAAAEVQSELKGALEELNNNLVDPVDPPSLPLSGGGSGTFMGQGSGIFLNGQ</sequence>
<feature type="signal peptide" evidence="2">
    <location>
        <begin position="1"/>
        <end position="43"/>
    </location>
</feature>
<feature type="chain" id="PRO_5012425149" evidence="2">
    <location>
        <begin position="44"/>
        <end position="947"/>
    </location>
</feature>
<accession>A0A285N670</accession>
<protein>
    <submittedName>
        <fullName evidence="3">Uncharacterized protein</fullName>
    </submittedName>
</protein>
<name>A0A285N670_9HYPH</name>
<feature type="region of interest" description="Disordered" evidence="1">
    <location>
        <begin position="454"/>
        <end position="488"/>
    </location>
</feature>
<feature type="compositionally biased region" description="Basic and acidic residues" evidence="1">
    <location>
        <begin position="680"/>
        <end position="694"/>
    </location>
</feature>
<dbReference type="RefSeq" id="WP_141401136.1">
    <property type="nucleotide sequence ID" value="NZ_OBEL01000001.1"/>
</dbReference>
<feature type="compositionally biased region" description="Basic and acidic residues" evidence="1">
    <location>
        <begin position="704"/>
        <end position="720"/>
    </location>
</feature>
<dbReference type="Proteomes" id="UP000219439">
    <property type="component" value="Unassembled WGS sequence"/>
</dbReference>
<feature type="compositionally biased region" description="Basic and acidic residues" evidence="1">
    <location>
        <begin position="648"/>
        <end position="657"/>
    </location>
</feature>
<feature type="compositionally biased region" description="Polar residues" evidence="1">
    <location>
        <begin position="454"/>
        <end position="475"/>
    </location>
</feature>
<dbReference type="AlphaFoldDB" id="A0A285N670"/>
<feature type="region of interest" description="Disordered" evidence="1">
    <location>
        <begin position="629"/>
        <end position="729"/>
    </location>
</feature>
<keyword evidence="2" id="KW-0732">Signal</keyword>
<dbReference type="OrthoDB" id="9858983at2"/>
<gene>
    <name evidence="3" type="ORF">SAMN06265368_0001</name>
</gene>
<evidence type="ECO:0000313" key="3">
    <source>
        <dbReference type="EMBL" id="SNZ04974.1"/>
    </source>
</evidence>
<organism evidence="3 4">
    <name type="scientific">Cohaesibacter gelatinilyticus</name>
    <dbReference type="NCBI Taxonomy" id="372072"/>
    <lineage>
        <taxon>Bacteria</taxon>
        <taxon>Pseudomonadati</taxon>
        <taxon>Pseudomonadota</taxon>
        <taxon>Alphaproteobacteria</taxon>
        <taxon>Hyphomicrobiales</taxon>
        <taxon>Cohaesibacteraceae</taxon>
    </lineage>
</organism>
<evidence type="ECO:0000256" key="1">
    <source>
        <dbReference type="SAM" id="MobiDB-lite"/>
    </source>
</evidence>
<feature type="compositionally biased region" description="Polar residues" evidence="1">
    <location>
        <begin position="630"/>
        <end position="641"/>
    </location>
</feature>
<reference evidence="3 4" key="1">
    <citation type="submission" date="2017-09" db="EMBL/GenBank/DDBJ databases">
        <authorList>
            <person name="Ehlers B."/>
            <person name="Leendertz F.H."/>
        </authorList>
    </citation>
    <scope>NUCLEOTIDE SEQUENCE [LARGE SCALE GENOMIC DNA]</scope>
    <source>
        <strain evidence="3 4">DSM 18289</strain>
    </source>
</reference>
<evidence type="ECO:0000313" key="4">
    <source>
        <dbReference type="Proteomes" id="UP000219439"/>
    </source>
</evidence>
<dbReference type="EMBL" id="OBEL01000001">
    <property type="protein sequence ID" value="SNZ04974.1"/>
    <property type="molecule type" value="Genomic_DNA"/>
</dbReference>
<evidence type="ECO:0000256" key="2">
    <source>
        <dbReference type="SAM" id="SignalP"/>
    </source>
</evidence>